<dbReference type="InterPro" id="IPR016040">
    <property type="entry name" value="NAD(P)-bd_dom"/>
</dbReference>
<gene>
    <name evidence="2" type="primary">rfbG</name>
    <name evidence="2" type="ORF">JYU06_04480</name>
</gene>
<evidence type="ECO:0000313" key="3">
    <source>
        <dbReference type="Proteomes" id="UP000717534"/>
    </source>
</evidence>
<organism evidence="2 3">
    <name type="scientific">Desulfotalea psychrophila</name>
    <dbReference type="NCBI Taxonomy" id="84980"/>
    <lineage>
        <taxon>Bacteria</taxon>
        <taxon>Pseudomonadati</taxon>
        <taxon>Thermodesulfobacteriota</taxon>
        <taxon>Desulfobulbia</taxon>
        <taxon>Desulfobulbales</taxon>
        <taxon>Desulfocapsaceae</taxon>
        <taxon>Desulfotalea</taxon>
    </lineage>
</organism>
<name>A0ABS3AXM6_9BACT</name>
<dbReference type="Proteomes" id="UP000717534">
    <property type="component" value="Unassembled WGS sequence"/>
</dbReference>
<comment type="caution">
    <text evidence="2">The sequence shown here is derived from an EMBL/GenBank/DDBJ whole genome shotgun (WGS) entry which is preliminary data.</text>
</comment>
<dbReference type="Gene3D" id="3.90.25.10">
    <property type="entry name" value="UDP-galactose 4-epimerase, domain 1"/>
    <property type="match status" value="1"/>
</dbReference>
<keyword evidence="3" id="KW-1185">Reference proteome</keyword>
<dbReference type="PANTHER" id="PTHR43000">
    <property type="entry name" value="DTDP-D-GLUCOSE 4,6-DEHYDRATASE-RELATED"/>
    <property type="match status" value="1"/>
</dbReference>
<dbReference type="InterPro" id="IPR036291">
    <property type="entry name" value="NAD(P)-bd_dom_sf"/>
</dbReference>
<dbReference type="Pfam" id="PF16363">
    <property type="entry name" value="GDP_Man_Dehyd"/>
    <property type="match status" value="1"/>
</dbReference>
<dbReference type="GO" id="GO:0047733">
    <property type="term" value="F:CDP-glucose 4,6-dehydratase activity"/>
    <property type="evidence" value="ECO:0007669"/>
    <property type="project" value="UniProtKB-EC"/>
</dbReference>
<dbReference type="EC" id="4.2.1.45" evidence="2"/>
<evidence type="ECO:0000259" key="1">
    <source>
        <dbReference type="Pfam" id="PF16363"/>
    </source>
</evidence>
<dbReference type="InterPro" id="IPR013445">
    <property type="entry name" value="CDP_4_6_deHydtase"/>
</dbReference>
<dbReference type="SUPFAM" id="SSF51735">
    <property type="entry name" value="NAD(P)-binding Rossmann-fold domains"/>
    <property type="match status" value="1"/>
</dbReference>
<sequence length="360" mass="40843">MNRDFWKDKRVLITGHTGIKGSWLSIWLQSMGAHVIGYALSPPSKPSMFEVTGIGRGIISIEGDIRDLSNLQRVYEEHQPEIIIHMAAQALVRESYSTPVETYDTNVMGTVKVLEAARHVDSVRVIVSITSDKCYENREWHWGYRENEAMGGHDPYSSSKGCSELVAAAYRRSFFSSSSDEGKKHPIYLATVRAGNVICGGDWAKDRLVPDLMRAFLEKRKVVIRYPNAIRPWQHVLEPLAGYLMLAERLWEQGAVFEGGWNFGADDTDARPVSWIVEQLTSLCDGRLQWEISSGSHPHEATYLKLDCSKSKNLLGWTPSLNLSTALQWVVQWYQAYDKGEDMLQVTRDDINKYESLLKI</sequence>
<dbReference type="NCBIfam" id="TIGR02622">
    <property type="entry name" value="CDP_4_6_dhtase"/>
    <property type="match status" value="1"/>
</dbReference>
<proteinExistence type="predicted"/>
<dbReference type="EMBL" id="JAFITO010000048">
    <property type="protein sequence ID" value="MBN4068756.1"/>
    <property type="molecule type" value="Genomic_DNA"/>
</dbReference>
<protein>
    <submittedName>
        <fullName evidence="2">CDP-glucose 4,6-dehydratase</fullName>
        <ecNumber evidence="2">4.2.1.45</ecNumber>
    </submittedName>
</protein>
<dbReference type="CDD" id="cd05252">
    <property type="entry name" value="CDP_GD_SDR_e"/>
    <property type="match status" value="1"/>
</dbReference>
<dbReference type="Gene3D" id="3.40.50.720">
    <property type="entry name" value="NAD(P)-binding Rossmann-like Domain"/>
    <property type="match status" value="1"/>
</dbReference>
<keyword evidence="2" id="KW-0456">Lyase</keyword>
<evidence type="ECO:0000313" key="2">
    <source>
        <dbReference type="EMBL" id="MBN4068756.1"/>
    </source>
</evidence>
<feature type="domain" description="NAD(P)-binding" evidence="1">
    <location>
        <begin position="12"/>
        <end position="174"/>
    </location>
</feature>
<reference evidence="2 3" key="1">
    <citation type="submission" date="2021-02" db="EMBL/GenBank/DDBJ databases">
        <title>Activity-based single-cell genomes from oceanic crustal fluid captures similar information to metagenomic and metatranscriptomic surveys with orders of magnitude less sampling.</title>
        <authorList>
            <person name="D'Angelo T.S."/>
            <person name="Orcutt B.N."/>
        </authorList>
    </citation>
    <scope>NUCLEOTIDE SEQUENCE [LARGE SCALE GENOMIC DNA]</scope>
    <source>
        <strain evidence="2">AH-315-G02</strain>
    </source>
</reference>
<accession>A0ABS3AXM6</accession>